<dbReference type="AlphaFoldDB" id="A0A7T8GY34"/>
<dbReference type="GO" id="GO:0006820">
    <property type="term" value="P:monoatomic anion transport"/>
    <property type="evidence" value="ECO:0007669"/>
    <property type="project" value="InterPro"/>
</dbReference>
<accession>A0A7T8GY34</accession>
<evidence type="ECO:0000256" key="1">
    <source>
        <dbReference type="ARBA" id="ARBA00004141"/>
    </source>
</evidence>
<dbReference type="Proteomes" id="UP000595437">
    <property type="component" value="Chromosome 9"/>
</dbReference>
<dbReference type="GO" id="GO:0008510">
    <property type="term" value="F:sodium:bicarbonate symporter activity"/>
    <property type="evidence" value="ECO:0007669"/>
    <property type="project" value="TreeGrafter"/>
</dbReference>
<evidence type="ECO:0000256" key="5">
    <source>
        <dbReference type="SAM" id="MobiDB-lite"/>
    </source>
</evidence>
<proteinExistence type="predicted"/>
<protein>
    <submittedName>
        <fullName evidence="9">Anion exchange protein</fullName>
    </submittedName>
</protein>
<reference evidence="10" key="1">
    <citation type="submission" date="2021-01" db="EMBL/GenBank/DDBJ databases">
        <title>Caligus Genome Assembly.</title>
        <authorList>
            <person name="Gallardo-Escarate C."/>
        </authorList>
    </citation>
    <scope>NUCLEOTIDE SEQUENCE [LARGE SCALE GENOMIC DNA]</scope>
</reference>
<dbReference type="GO" id="GO:0051453">
    <property type="term" value="P:regulation of intracellular pH"/>
    <property type="evidence" value="ECO:0007669"/>
    <property type="project" value="TreeGrafter"/>
</dbReference>
<dbReference type="InterPro" id="IPR003020">
    <property type="entry name" value="HCO3_transpt_euk"/>
</dbReference>
<dbReference type="PANTHER" id="PTHR11453">
    <property type="entry name" value="ANION EXCHANGE PROTEIN"/>
    <property type="match status" value="1"/>
</dbReference>
<evidence type="ECO:0000313" key="10">
    <source>
        <dbReference type="Proteomes" id="UP000595437"/>
    </source>
</evidence>
<feature type="domain" description="GRHL1/CP2 C-terminal" evidence="8">
    <location>
        <begin position="309"/>
        <end position="398"/>
    </location>
</feature>
<keyword evidence="3 6" id="KW-1133">Transmembrane helix</keyword>
<dbReference type="OrthoDB" id="1735926at2759"/>
<gene>
    <name evidence="9" type="ORF">FKW44_013847</name>
</gene>
<evidence type="ECO:0000256" key="2">
    <source>
        <dbReference type="ARBA" id="ARBA00022692"/>
    </source>
</evidence>
<keyword evidence="4 6" id="KW-0472">Membrane</keyword>
<feature type="domain" description="Bicarbonate transporter-like transmembrane" evidence="7">
    <location>
        <begin position="39"/>
        <end position="221"/>
    </location>
</feature>
<evidence type="ECO:0000256" key="4">
    <source>
        <dbReference type="ARBA" id="ARBA00023136"/>
    </source>
</evidence>
<evidence type="ECO:0000256" key="3">
    <source>
        <dbReference type="ARBA" id="ARBA00022989"/>
    </source>
</evidence>
<organism evidence="9 10">
    <name type="scientific">Caligus rogercresseyi</name>
    <name type="common">Sea louse</name>
    <dbReference type="NCBI Taxonomy" id="217165"/>
    <lineage>
        <taxon>Eukaryota</taxon>
        <taxon>Metazoa</taxon>
        <taxon>Ecdysozoa</taxon>
        <taxon>Arthropoda</taxon>
        <taxon>Crustacea</taxon>
        <taxon>Multicrustacea</taxon>
        <taxon>Hexanauplia</taxon>
        <taxon>Copepoda</taxon>
        <taxon>Siphonostomatoida</taxon>
        <taxon>Caligidae</taxon>
        <taxon>Caligus</taxon>
    </lineage>
</organism>
<dbReference type="GO" id="GO:0005886">
    <property type="term" value="C:plasma membrane"/>
    <property type="evidence" value="ECO:0007669"/>
    <property type="project" value="TreeGrafter"/>
</dbReference>
<feature type="transmembrane region" description="Helical" evidence="6">
    <location>
        <begin position="35"/>
        <end position="61"/>
    </location>
</feature>
<dbReference type="Pfam" id="PF00955">
    <property type="entry name" value="HCO3_cotransp"/>
    <property type="match status" value="1"/>
</dbReference>
<dbReference type="PANTHER" id="PTHR11453:SF36">
    <property type="entry name" value="ANION EXCHANGE PROTEIN"/>
    <property type="match status" value="1"/>
</dbReference>
<sequence>MIMYWLLINWRTQNKLFNDCNAINYKYLVRNISCIAIKVLAITIIICSVFGLPWFVAATVLSINHIQSLTKESESSVPGEKPQFLGIREQRVTHVLIAICLGLSTLITPLLALIPMPVLFGIFLYMGVNSLKGLQFFDRLLLLFIPKKYQPDYIYLKYVPLGRVHVFTIVQLSALIGLWIIKNDPSTSISFPIMLVVICGIRKGLECFFTRRELLALDDLLPEGETKRRHGGKESSKLKSPKNPNRRRHSMELQEAISRNPSRSPRRRKKMMITHERKPQVSYPIVPFSSSSSKEPPQLLSLPQTNTFNRTLIFVKLTSEDIHVPLHIESSSVDELIRSLHELYPQSIPPSVSQRFKQNANGILFRLNDDLLEYMNQNEAYEVLIEENEDQETSLTLIEKSI</sequence>
<feature type="transmembrane region" description="Helical" evidence="6">
    <location>
        <begin position="158"/>
        <end position="181"/>
    </location>
</feature>
<comment type="subcellular location">
    <subcellularLocation>
        <location evidence="1">Membrane</location>
        <topology evidence="1">Multi-pass membrane protein</topology>
    </subcellularLocation>
</comment>
<dbReference type="Pfam" id="PF25416">
    <property type="entry name" value="GRHL1_C"/>
    <property type="match status" value="1"/>
</dbReference>
<dbReference type="GO" id="GO:0005452">
    <property type="term" value="F:solute:inorganic anion antiporter activity"/>
    <property type="evidence" value="ECO:0007669"/>
    <property type="project" value="InterPro"/>
</dbReference>
<feature type="region of interest" description="Disordered" evidence="5">
    <location>
        <begin position="225"/>
        <end position="276"/>
    </location>
</feature>
<keyword evidence="10" id="KW-1185">Reference proteome</keyword>
<evidence type="ECO:0000313" key="9">
    <source>
        <dbReference type="EMBL" id="QQP39965.1"/>
    </source>
</evidence>
<name>A0A7T8GY34_CALRO</name>
<dbReference type="InterPro" id="IPR011531">
    <property type="entry name" value="HCO3_transpt-like_TM_dom"/>
</dbReference>
<evidence type="ECO:0000259" key="8">
    <source>
        <dbReference type="Pfam" id="PF25416"/>
    </source>
</evidence>
<keyword evidence="2 6" id="KW-0812">Transmembrane</keyword>
<evidence type="ECO:0000256" key="6">
    <source>
        <dbReference type="SAM" id="Phobius"/>
    </source>
</evidence>
<dbReference type="InterPro" id="IPR057520">
    <property type="entry name" value="GRHL1/CP2_C"/>
</dbReference>
<evidence type="ECO:0000259" key="7">
    <source>
        <dbReference type="Pfam" id="PF00955"/>
    </source>
</evidence>
<dbReference type="EMBL" id="CP045898">
    <property type="protein sequence ID" value="QQP39965.1"/>
    <property type="molecule type" value="Genomic_DNA"/>
</dbReference>